<organism evidence="1 2">
    <name type="scientific">Paenibacillus aurantius</name>
    <dbReference type="NCBI Taxonomy" id="2918900"/>
    <lineage>
        <taxon>Bacteria</taxon>
        <taxon>Bacillati</taxon>
        <taxon>Bacillota</taxon>
        <taxon>Bacilli</taxon>
        <taxon>Bacillales</taxon>
        <taxon>Paenibacillaceae</taxon>
        <taxon>Paenibacillus</taxon>
    </lineage>
</organism>
<evidence type="ECO:0008006" key="3">
    <source>
        <dbReference type="Google" id="ProtNLM"/>
    </source>
</evidence>
<dbReference type="RefSeq" id="WP_315603128.1">
    <property type="nucleotide sequence ID" value="NZ_CP130318.1"/>
</dbReference>
<name>A0AA96RDF5_9BACL</name>
<dbReference type="EMBL" id="CP130318">
    <property type="protein sequence ID" value="WNQ09356.1"/>
    <property type="molecule type" value="Genomic_DNA"/>
</dbReference>
<keyword evidence="2" id="KW-1185">Reference proteome</keyword>
<accession>A0AA96RDF5</accession>
<dbReference type="KEGG" id="paun:MJA45_17160"/>
<dbReference type="InterPro" id="IPR008972">
    <property type="entry name" value="Cupredoxin"/>
</dbReference>
<protein>
    <recommendedName>
        <fullName evidence="3">Cytochrome C oxidase subunit II</fullName>
    </recommendedName>
</protein>
<evidence type="ECO:0000313" key="1">
    <source>
        <dbReference type="EMBL" id="WNQ09356.1"/>
    </source>
</evidence>
<gene>
    <name evidence="1" type="ORF">MJA45_17160</name>
</gene>
<dbReference type="Gene3D" id="2.60.40.420">
    <property type="entry name" value="Cupredoxins - blue copper proteins"/>
    <property type="match status" value="1"/>
</dbReference>
<dbReference type="AlphaFoldDB" id="A0AA96RDF5"/>
<sequence length="125" mass="13593">MYKWIMFVLFVGAGVLGLGTLFGEVAQHARENAPDTSGVPKLALNVSNFKFDQPEYTVKAGEKVKVSMNIKEGIHEVGIKDFNVHLTKDAPTAEVTFDKPGTYVVECVLPCGPGHDGMKTKLVVQ</sequence>
<reference evidence="1 2" key="1">
    <citation type="submission" date="2022-02" db="EMBL/GenBank/DDBJ databases">
        <title>Paenibacillus sp. MBLB1776 Whole Genome Shotgun Sequencing.</title>
        <authorList>
            <person name="Hwang C.Y."/>
            <person name="Cho E.-S."/>
            <person name="Seo M.-J."/>
        </authorList>
    </citation>
    <scope>NUCLEOTIDE SEQUENCE [LARGE SCALE GENOMIC DNA]</scope>
    <source>
        <strain evidence="1 2">MBLB1776</strain>
    </source>
</reference>
<proteinExistence type="predicted"/>
<dbReference type="Proteomes" id="UP001305702">
    <property type="component" value="Chromosome"/>
</dbReference>
<dbReference type="SUPFAM" id="SSF49503">
    <property type="entry name" value="Cupredoxins"/>
    <property type="match status" value="1"/>
</dbReference>
<evidence type="ECO:0000313" key="2">
    <source>
        <dbReference type="Proteomes" id="UP001305702"/>
    </source>
</evidence>